<sequence>MGSLIECSRTLKVCASAPLPLFFFFSIILCTAEPAAVRIWPLAIRITQARLGLLAASSPGPCPPLLFPCVFSRFNFQGGGGWLSLALVTMASCSDLETFVRRHKLSPRLLGSLSQRAIQDAPGLAGTEPVSPKGHCWRLQSVEEGGPADRARIGVGGVSRLSRSQ</sequence>
<keyword evidence="1" id="KW-0812">Transmembrane</keyword>
<reference evidence="2" key="1">
    <citation type="submission" date="2021-12" db="EMBL/GenBank/DDBJ databases">
        <title>Comparative genomics, transcriptomics and evolutionary studies reveal genomic signatures of adaptation to plant cell wall in hemibiotrophic fungi.</title>
        <authorList>
            <consortium name="DOE Joint Genome Institute"/>
            <person name="Baroncelli R."/>
            <person name="Diaz J.F."/>
            <person name="Benocci T."/>
            <person name="Peng M."/>
            <person name="Battaglia E."/>
            <person name="Haridas S."/>
            <person name="Andreopoulos W."/>
            <person name="Labutti K."/>
            <person name="Pangilinan J."/>
            <person name="Floch G.L."/>
            <person name="Makela M.R."/>
            <person name="Henrissat B."/>
            <person name="Grigoriev I.V."/>
            <person name="Crouch J.A."/>
            <person name="De Vries R.P."/>
            <person name="Sukno S.A."/>
            <person name="Thon M.R."/>
        </authorList>
    </citation>
    <scope>NUCLEOTIDE SEQUENCE</scope>
    <source>
        <strain evidence="2">CBS 112980</strain>
    </source>
</reference>
<evidence type="ECO:0000313" key="2">
    <source>
        <dbReference type="EMBL" id="KAK1726137.1"/>
    </source>
</evidence>
<name>A0AAD8UKT9_GLOAC</name>
<keyword evidence="3" id="KW-1185">Reference proteome</keyword>
<proteinExistence type="predicted"/>
<organism evidence="2 3">
    <name type="scientific">Glomerella acutata</name>
    <name type="common">Colletotrichum acutatum</name>
    <dbReference type="NCBI Taxonomy" id="27357"/>
    <lineage>
        <taxon>Eukaryota</taxon>
        <taxon>Fungi</taxon>
        <taxon>Dikarya</taxon>
        <taxon>Ascomycota</taxon>
        <taxon>Pezizomycotina</taxon>
        <taxon>Sordariomycetes</taxon>
        <taxon>Hypocreomycetidae</taxon>
        <taxon>Glomerellales</taxon>
        <taxon>Glomerellaceae</taxon>
        <taxon>Colletotrichum</taxon>
        <taxon>Colletotrichum acutatum species complex</taxon>
    </lineage>
</organism>
<dbReference type="Proteomes" id="UP001244207">
    <property type="component" value="Unassembled WGS sequence"/>
</dbReference>
<evidence type="ECO:0000313" key="3">
    <source>
        <dbReference type="Proteomes" id="UP001244207"/>
    </source>
</evidence>
<dbReference type="EMBL" id="JAHMHS010000035">
    <property type="protein sequence ID" value="KAK1726137.1"/>
    <property type="molecule type" value="Genomic_DNA"/>
</dbReference>
<gene>
    <name evidence="2" type="ORF">BDZ83DRAFT_272484</name>
</gene>
<comment type="caution">
    <text evidence="2">The sequence shown here is derived from an EMBL/GenBank/DDBJ whole genome shotgun (WGS) entry which is preliminary data.</text>
</comment>
<accession>A0AAD8UKT9</accession>
<feature type="transmembrane region" description="Helical" evidence="1">
    <location>
        <begin position="20"/>
        <end position="40"/>
    </location>
</feature>
<keyword evidence="1" id="KW-1133">Transmembrane helix</keyword>
<dbReference type="AlphaFoldDB" id="A0AAD8UKT9"/>
<keyword evidence="1" id="KW-0472">Membrane</keyword>
<evidence type="ECO:0000256" key="1">
    <source>
        <dbReference type="SAM" id="Phobius"/>
    </source>
</evidence>
<dbReference type="GeneID" id="85385967"/>
<dbReference type="RefSeq" id="XP_060366192.1">
    <property type="nucleotide sequence ID" value="XM_060502068.1"/>
</dbReference>
<protein>
    <submittedName>
        <fullName evidence="2">Uncharacterized protein</fullName>
    </submittedName>
</protein>